<dbReference type="Proteomes" id="UP000680656">
    <property type="component" value="Chromosome"/>
</dbReference>
<name>A0A8E7B170_9EURY</name>
<dbReference type="KEGG" id="mrtj:KHC33_01290"/>
<evidence type="ECO:0000313" key="3">
    <source>
        <dbReference type="EMBL" id="QVV89198.1"/>
    </source>
</evidence>
<feature type="region of interest" description="Disordered" evidence="1">
    <location>
        <begin position="79"/>
        <end position="104"/>
    </location>
</feature>
<dbReference type="InterPro" id="IPR014044">
    <property type="entry name" value="CAP_dom"/>
</dbReference>
<dbReference type="SMART" id="SM00198">
    <property type="entry name" value="SCP"/>
    <property type="match status" value="1"/>
</dbReference>
<dbReference type="Gene3D" id="3.40.33.10">
    <property type="entry name" value="CAP"/>
    <property type="match status" value="1"/>
</dbReference>
<evidence type="ECO:0000313" key="4">
    <source>
        <dbReference type="Proteomes" id="UP000680656"/>
    </source>
</evidence>
<keyword evidence="4" id="KW-1185">Reference proteome</keyword>
<dbReference type="PANTHER" id="PTHR10334">
    <property type="entry name" value="CYSTEINE-RICH SECRETORY PROTEIN-RELATED"/>
    <property type="match status" value="1"/>
</dbReference>
<dbReference type="InterPro" id="IPR035940">
    <property type="entry name" value="CAP_sf"/>
</dbReference>
<proteinExistence type="predicted"/>
<feature type="domain" description="SCP" evidence="2">
    <location>
        <begin position="350"/>
        <end position="500"/>
    </location>
</feature>
<gene>
    <name evidence="3" type="ORF">KHC33_01290</name>
</gene>
<reference evidence="3 4" key="1">
    <citation type="submission" date="2021-05" db="EMBL/GenBank/DDBJ databases">
        <title>A novel Methanospirillum isolate from a pyrite-forming mixed culture.</title>
        <authorList>
            <person name="Bunk B."/>
            <person name="Sproer C."/>
            <person name="Spring S."/>
            <person name="Pester M."/>
        </authorList>
    </citation>
    <scope>NUCLEOTIDE SEQUENCE [LARGE SCALE GENOMIC DNA]</scope>
    <source>
        <strain evidence="3 4">J.3.6.1-F.2.7.3</strain>
    </source>
</reference>
<organism evidence="3 4">
    <name type="scientific">Methanospirillum purgamenti</name>
    <dbReference type="NCBI Taxonomy" id="2834276"/>
    <lineage>
        <taxon>Archaea</taxon>
        <taxon>Methanobacteriati</taxon>
        <taxon>Methanobacteriota</taxon>
        <taxon>Stenosarchaea group</taxon>
        <taxon>Methanomicrobia</taxon>
        <taxon>Methanomicrobiales</taxon>
        <taxon>Methanospirillaceae</taxon>
        <taxon>Methanospirillum</taxon>
    </lineage>
</organism>
<dbReference type="EMBL" id="CP075546">
    <property type="protein sequence ID" value="QVV89198.1"/>
    <property type="molecule type" value="Genomic_DNA"/>
</dbReference>
<protein>
    <recommendedName>
        <fullName evidence="2">SCP domain-containing protein</fullName>
    </recommendedName>
</protein>
<evidence type="ECO:0000259" key="2">
    <source>
        <dbReference type="SMART" id="SM00198"/>
    </source>
</evidence>
<dbReference type="AlphaFoldDB" id="A0A8E7B170"/>
<dbReference type="PRINTS" id="PR00837">
    <property type="entry name" value="V5TPXLIKE"/>
</dbReference>
<dbReference type="Pfam" id="PF00188">
    <property type="entry name" value="CAP"/>
    <property type="match status" value="1"/>
</dbReference>
<dbReference type="SUPFAM" id="SSF55797">
    <property type="entry name" value="PR-1-like"/>
    <property type="match status" value="1"/>
</dbReference>
<sequence>MKLKIFTVIFCSTMLIISTSFAIALQYPDNNQIPVTPSNSIITPQNSPILTNPEVAKDCIPCQNKITANHMVVKVPKTGLSPPPESNALDNVSTQSRSEPVSSDVSIESGGHYIGVFRNAQWYVDVNANHRWDGTGTDRTTSFGLAGDIPVSTYFFGVFRNGVWYLDTNKNGRWDGSSVDSQTSFGLAGDIPVYGLYRGGTSIQIGVFRNTAYWYIDWNNNGRWDGAVTDKQWKFGLPGDKPVVADWSGSGVARIGVFRSGYWYVDWNGNGQWDGTSIDRRWKFGLAGDIPVVGDWSNSGVERIGVFRNGQWYIDWNNNHVWDGAVTDRQWSFGLAGDKPHVRHFSFVSGPSAEIVNAHNTWRSEVGTPAQTWSGSLETTAQRWATYMATNDVFSHSPKDGYYRYGSGGTYAGENIAWASYDRSWTDIVSHLTTTSWAGTEKQYYNHANTFPNCCIGGTCSHYTQVIWLDSTQIGCGKAYVPGNGYYYVCQYWSPGNYIGQKPY</sequence>
<accession>A0A8E7B170</accession>
<dbReference type="GeneID" id="65095776"/>
<feature type="compositionally biased region" description="Polar residues" evidence="1">
    <location>
        <begin position="88"/>
        <end position="104"/>
    </location>
</feature>
<dbReference type="RefSeq" id="WP_214419998.1">
    <property type="nucleotide sequence ID" value="NZ_CP075546.1"/>
</dbReference>
<evidence type="ECO:0000256" key="1">
    <source>
        <dbReference type="SAM" id="MobiDB-lite"/>
    </source>
</evidence>
<dbReference type="InterPro" id="IPR001283">
    <property type="entry name" value="CRISP-related"/>
</dbReference>